<organism evidence="2 3">
    <name type="scientific">Teladorsagia circumcincta</name>
    <name type="common">Brown stomach worm</name>
    <name type="synonym">Ostertagia circumcincta</name>
    <dbReference type="NCBI Taxonomy" id="45464"/>
    <lineage>
        <taxon>Eukaryota</taxon>
        <taxon>Metazoa</taxon>
        <taxon>Ecdysozoa</taxon>
        <taxon>Nematoda</taxon>
        <taxon>Chromadorea</taxon>
        <taxon>Rhabditida</taxon>
        <taxon>Rhabditina</taxon>
        <taxon>Rhabditomorpha</taxon>
        <taxon>Strongyloidea</taxon>
        <taxon>Trichostrongylidae</taxon>
        <taxon>Teladorsagia</taxon>
    </lineage>
</organism>
<keyword evidence="1" id="KW-0812">Transmembrane</keyword>
<feature type="transmembrane region" description="Helical" evidence="1">
    <location>
        <begin position="20"/>
        <end position="39"/>
    </location>
</feature>
<feature type="non-terminal residue" evidence="2">
    <location>
        <position position="220"/>
    </location>
</feature>
<keyword evidence="1" id="KW-0472">Membrane</keyword>
<evidence type="ECO:0000313" key="3">
    <source>
        <dbReference type="Proteomes" id="UP000230423"/>
    </source>
</evidence>
<dbReference type="OrthoDB" id="5856189at2759"/>
<sequence length="220" mass="24825">MTLHGGMLCTTNAATYMLSRFSKLSVYFSWIVLIIFAYIREALRRWGLENDKASKELARQKVLSIDILLDYELNNHGEKEYVLEKEPLFCKAAPLFSETNLLCNQTYLIKDFVPLFADFESVYARNCYVRVRDVFERPIGSVPGATVNLIDRTSDDCNWTYKYPGTQTNVINVSSYNYLGFAQASGPCADAAVAQIDKEGLATCTTVHERGNGEVLNELI</sequence>
<evidence type="ECO:0000313" key="2">
    <source>
        <dbReference type="EMBL" id="PIO64960.1"/>
    </source>
</evidence>
<dbReference type="Proteomes" id="UP000230423">
    <property type="component" value="Unassembled WGS sequence"/>
</dbReference>
<dbReference type="AlphaFoldDB" id="A0A2G9U607"/>
<dbReference type="EMBL" id="KZ349425">
    <property type="protein sequence ID" value="PIO64960.1"/>
    <property type="molecule type" value="Genomic_DNA"/>
</dbReference>
<reference evidence="2 3" key="1">
    <citation type="submission" date="2015-09" db="EMBL/GenBank/DDBJ databases">
        <title>Draft genome of the parasitic nematode Teladorsagia circumcincta isolate WARC Sus (inbred).</title>
        <authorList>
            <person name="Mitreva M."/>
        </authorList>
    </citation>
    <scope>NUCLEOTIDE SEQUENCE [LARGE SCALE GENOMIC DNA]</scope>
    <source>
        <strain evidence="2 3">S</strain>
    </source>
</reference>
<keyword evidence="1" id="KW-1133">Transmembrane helix</keyword>
<protein>
    <recommendedName>
        <fullName evidence="4">Aminotransferase class I/classII domain-containing protein</fullName>
    </recommendedName>
</protein>
<name>A0A2G9U607_TELCI</name>
<gene>
    <name evidence="2" type="ORF">TELCIR_13392</name>
</gene>
<proteinExistence type="predicted"/>
<accession>A0A2G9U607</accession>
<evidence type="ECO:0000256" key="1">
    <source>
        <dbReference type="SAM" id="Phobius"/>
    </source>
</evidence>
<keyword evidence="3" id="KW-1185">Reference proteome</keyword>
<evidence type="ECO:0008006" key="4">
    <source>
        <dbReference type="Google" id="ProtNLM"/>
    </source>
</evidence>